<proteinExistence type="predicted"/>
<keyword evidence="2 5" id="KW-0863">Zinc-finger</keyword>
<organism evidence="8 9">
    <name type="scientific">Strigamia maritima</name>
    <name type="common">European centipede</name>
    <name type="synonym">Geophilus maritimus</name>
    <dbReference type="NCBI Taxonomy" id="126957"/>
    <lineage>
        <taxon>Eukaryota</taxon>
        <taxon>Metazoa</taxon>
        <taxon>Ecdysozoa</taxon>
        <taxon>Arthropoda</taxon>
        <taxon>Myriapoda</taxon>
        <taxon>Chilopoda</taxon>
        <taxon>Pleurostigmophora</taxon>
        <taxon>Geophilomorpha</taxon>
        <taxon>Linotaeniidae</taxon>
        <taxon>Strigamia</taxon>
    </lineage>
</organism>
<evidence type="ECO:0000313" key="8">
    <source>
        <dbReference type="EnsemblMetazoa" id="SMAR015509-PA"/>
    </source>
</evidence>
<dbReference type="HOGENOM" id="CLU_889413_0_0_1"/>
<evidence type="ECO:0000256" key="1">
    <source>
        <dbReference type="ARBA" id="ARBA00022723"/>
    </source>
</evidence>
<sequence length="313" mass="35934">MVSGNCFHTGCKSGNNGSKAEKVHLFKCPKGASEETKQIWIQHIPKRDGKKWDFNQHRFCHKHFEDNYIISKREVTLNGVVIASSPLKCWTLTNNAVPTIFANSVVPETYNKQLKRRKSPKRRDPIPSKRQKINSEYDEVGGELISISMQDLIAEKKNFVLPDFTYCLKEENDAIQILKIGTCREFSFAPIERCILVLSDMSVKVFIRGKDMSFKFQWIVDSIASVNSFINRIHETQLCNGIEKSVRDKDLSGKKAVEYCNAWFSPNCELITNDNICNHCKDIRNYIAVNRSRNMAQPIPKRTQTIQGRQLKA</sequence>
<evidence type="ECO:0000256" key="2">
    <source>
        <dbReference type="ARBA" id="ARBA00022771"/>
    </source>
</evidence>
<evidence type="ECO:0000256" key="4">
    <source>
        <dbReference type="ARBA" id="ARBA00023125"/>
    </source>
</evidence>
<dbReference type="Proteomes" id="UP000014500">
    <property type="component" value="Unassembled WGS sequence"/>
</dbReference>
<dbReference type="Pfam" id="PF05485">
    <property type="entry name" value="THAP"/>
    <property type="match status" value="1"/>
</dbReference>
<protein>
    <recommendedName>
        <fullName evidence="7">THAP-type domain-containing protein</fullName>
    </recommendedName>
</protein>
<reference evidence="8" key="2">
    <citation type="submission" date="2015-02" db="UniProtKB">
        <authorList>
            <consortium name="EnsemblMetazoa"/>
        </authorList>
    </citation>
    <scope>IDENTIFICATION</scope>
</reference>
<feature type="region of interest" description="Disordered" evidence="6">
    <location>
        <begin position="112"/>
        <end position="132"/>
    </location>
</feature>
<feature type="domain" description="THAP-type" evidence="7">
    <location>
        <begin position="1"/>
        <end position="101"/>
    </location>
</feature>
<dbReference type="SUPFAM" id="SSF57716">
    <property type="entry name" value="Glucocorticoid receptor-like (DNA-binding domain)"/>
    <property type="match status" value="1"/>
</dbReference>
<dbReference type="InterPro" id="IPR006612">
    <property type="entry name" value="THAP_Znf"/>
</dbReference>
<dbReference type="STRING" id="126957.T1JNT0"/>
<keyword evidence="4 5" id="KW-0238">DNA-binding</keyword>
<dbReference type="AlphaFoldDB" id="T1JNT0"/>
<reference evidence="9" key="1">
    <citation type="submission" date="2011-05" db="EMBL/GenBank/DDBJ databases">
        <authorList>
            <person name="Richards S.R."/>
            <person name="Qu J."/>
            <person name="Jiang H."/>
            <person name="Jhangiani S.N."/>
            <person name="Agravi P."/>
            <person name="Goodspeed R."/>
            <person name="Gross S."/>
            <person name="Mandapat C."/>
            <person name="Jackson L."/>
            <person name="Mathew T."/>
            <person name="Pu L."/>
            <person name="Thornton R."/>
            <person name="Saada N."/>
            <person name="Wilczek-Boney K.B."/>
            <person name="Lee S."/>
            <person name="Kovar C."/>
            <person name="Wu Y."/>
            <person name="Scherer S.E."/>
            <person name="Worley K.C."/>
            <person name="Muzny D.M."/>
            <person name="Gibbs R."/>
        </authorList>
    </citation>
    <scope>NUCLEOTIDE SEQUENCE</scope>
    <source>
        <strain evidence="9">Brora</strain>
    </source>
</reference>
<keyword evidence="9" id="KW-1185">Reference proteome</keyword>
<evidence type="ECO:0000256" key="3">
    <source>
        <dbReference type="ARBA" id="ARBA00022833"/>
    </source>
</evidence>
<evidence type="ECO:0000256" key="6">
    <source>
        <dbReference type="SAM" id="MobiDB-lite"/>
    </source>
</evidence>
<dbReference type="GO" id="GO:0008270">
    <property type="term" value="F:zinc ion binding"/>
    <property type="evidence" value="ECO:0007669"/>
    <property type="project" value="UniProtKB-KW"/>
</dbReference>
<dbReference type="EnsemblMetazoa" id="SMAR015509-RA">
    <property type="protein sequence ID" value="SMAR015509-PA"/>
    <property type="gene ID" value="SMAR015509"/>
</dbReference>
<evidence type="ECO:0000259" key="7">
    <source>
        <dbReference type="PROSITE" id="PS50950"/>
    </source>
</evidence>
<accession>T1JNT0</accession>
<keyword evidence="1" id="KW-0479">Metal-binding</keyword>
<dbReference type="PhylomeDB" id="T1JNT0"/>
<dbReference type="GO" id="GO:0003677">
    <property type="term" value="F:DNA binding"/>
    <property type="evidence" value="ECO:0007669"/>
    <property type="project" value="UniProtKB-UniRule"/>
</dbReference>
<keyword evidence="3" id="KW-0862">Zinc</keyword>
<evidence type="ECO:0000313" key="9">
    <source>
        <dbReference type="Proteomes" id="UP000014500"/>
    </source>
</evidence>
<evidence type="ECO:0000256" key="5">
    <source>
        <dbReference type="PROSITE-ProRule" id="PRU00309"/>
    </source>
</evidence>
<dbReference type="EMBL" id="JH430577">
    <property type="status" value="NOT_ANNOTATED_CDS"/>
    <property type="molecule type" value="Genomic_DNA"/>
</dbReference>
<dbReference type="PROSITE" id="PS50950">
    <property type="entry name" value="ZF_THAP"/>
    <property type="match status" value="1"/>
</dbReference>
<name>T1JNT0_STRMM</name>